<comment type="subcellular location">
    <subcellularLocation>
        <location evidence="1">Cell membrane</location>
        <topology evidence="1">Multi-pass membrane protein</topology>
    </subcellularLocation>
</comment>
<evidence type="ECO:0000256" key="3">
    <source>
        <dbReference type="ARBA" id="ARBA00022692"/>
    </source>
</evidence>
<reference evidence="11" key="1">
    <citation type="submission" date="2016-10" db="EMBL/GenBank/DDBJ databases">
        <authorList>
            <person name="Varghese N."/>
            <person name="Submissions S."/>
        </authorList>
    </citation>
    <scope>NUCLEOTIDE SEQUENCE [LARGE SCALE GENOMIC DNA]</scope>
    <source>
        <strain evidence="11">DSM 123</strain>
    </source>
</reference>
<feature type="transmembrane region" description="Helical" evidence="7">
    <location>
        <begin position="34"/>
        <end position="52"/>
    </location>
</feature>
<proteinExistence type="predicted"/>
<evidence type="ECO:0000256" key="6">
    <source>
        <dbReference type="SAM" id="Coils"/>
    </source>
</evidence>
<dbReference type="Proteomes" id="UP000199615">
    <property type="component" value="Unassembled WGS sequence"/>
</dbReference>
<dbReference type="Gene3D" id="3.40.50.300">
    <property type="entry name" value="P-loop containing nucleotide triphosphate hydrolases"/>
    <property type="match status" value="1"/>
</dbReference>
<evidence type="ECO:0000256" key="2">
    <source>
        <dbReference type="ARBA" id="ARBA00022475"/>
    </source>
</evidence>
<sequence>MSPQPSSPDAPTDRTSDGLDFRNVLGILARRKNWVIGVPLALCAMVAAYLLIAQPAYTGMAQVFVDPRDQYTPKDDPLQNSVPGDGLLLVESQLKIITSNEVLNRVIEQMDLQNDPEFNGQRFGLGRFVKSLIGLGKTEDRALTTLRNLRLKVATRRIDRSFVIDILASADTAPCAAALANAVATSYLEEQAGANSAFQRRTSEAISAQLGKLRQEVKRGEEAVAAFKAANNLVGARSRLVSEQQLDEANTQLTNARTRLADAQARVRLIETVEQGNAGLDSLPEAMQSAAIVQLRGRAVDASREEAQLAQINGPNHPALQAARAQVRDVQAAIQRELKTIARSVRNTEASERTNVQNLQANFDALKAQSQANDKLMVPLRELERKAESSRIVYESFLAKAKTAEERQGIDTTNIRLISRATAPENKSWPPTLIMLAAAIFAGLTIGIALALARDYFERPVRDPEPDAVAVSDAPSLAPADPAPVFRPAVKAQSHAGRLSALSEELLAAPKGHTVVLVQVQRGAWLDDVALQLARTVIANQMDVMLVDADLARHQTTSRLGYDDAPGLRDVMAGDAAIGDVVRLHKPTAMRVVPVGLAAVGSRDPRARQALSLAFQQLRVFDRVIVDGGEMGSTASEFGMYYMADEVVFLAQAPGGKSDDAAILVDLLQHRQIKARVVFVEPDVSVAA</sequence>
<evidence type="ECO:0000259" key="8">
    <source>
        <dbReference type="Pfam" id="PF02706"/>
    </source>
</evidence>
<evidence type="ECO:0000313" key="11">
    <source>
        <dbReference type="Proteomes" id="UP000199615"/>
    </source>
</evidence>
<dbReference type="RefSeq" id="WP_092681898.1">
    <property type="nucleotide sequence ID" value="NZ_FODT01000002.1"/>
</dbReference>
<keyword evidence="6" id="KW-0175">Coiled coil</keyword>
<dbReference type="GO" id="GO:0005886">
    <property type="term" value="C:plasma membrane"/>
    <property type="evidence" value="ECO:0007669"/>
    <property type="project" value="UniProtKB-SubCell"/>
</dbReference>
<dbReference type="OrthoDB" id="230260at2"/>
<dbReference type="Pfam" id="PF02706">
    <property type="entry name" value="Wzz"/>
    <property type="match status" value="1"/>
</dbReference>
<dbReference type="PANTHER" id="PTHR32309">
    <property type="entry name" value="TYROSINE-PROTEIN KINASE"/>
    <property type="match status" value="1"/>
</dbReference>
<dbReference type="PANTHER" id="PTHR32309:SF13">
    <property type="entry name" value="FERRIC ENTEROBACTIN TRANSPORT PROTEIN FEPE"/>
    <property type="match status" value="1"/>
</dbReference>
<dbReference type="EMBL" id="FODT01000002">
    <property type="protein sequence ID" value="SEO29189.1"/>
    <property type="molecule type" value="Genomic_DNA"/>
</dbReference>
<dbReference type="Pfam" id="PF13807">
    <property type="entry name" value="GNVR"/>
    <property type="match status" value="1"/>
</dbReference>
<evidence type="ECO:0000256" key="4">
    <source>
        <dbReference type="ARBA" id="ARBA00022989"/>
    </source>
</evidence>
<feature type="transmembrane region" description="Helical" evidence="7">
    <location>
        <begin position="433"/>
        <end position="453"/>
    </location>
</feature>
<dbReference type="AlphaFoldDB" id="A0A1H8NI80"/>
<accession>A0A1H8NI80</accession>
<evidence type="ECO:0000313" key="10">
    <source>
        <dbReference type="EMBL" id="SEO29189.1"/>
    </source>
</evidence>
<keyword evidence="11" id="KW-1185">Reference proteome</keyword>
<feature type="domain" description="Tyrosine-protein kinase G-rich" evidence="9">
    <location>
        <begin position="382"/>
        <end position="455"/>
    </location>
</feature>
<dbReference type="GO" id="GO:0004713">
    <property type="term" value="F:protein tyrosine kinase activity"/>
    <property type="evidence" value="ECO:0007669"/>
    <property type="project" value="TreeGrafter"/>
</dbReference>
<evidence type="ECO:0000256" key="1">
    <source>
        <dbReference type="ARBA" id="ARBA00004651"/>
    </source>
</evidence>
<name>A0A1H8NI80_9BRAD</name>
<protein>
    <submittedName>
        <fullName evidence="10">Uncharacterized protein involved in exopolysaccharide biosynthesis</fullName>
    </submittedName>
</protein>
<dbReference type="InterPro" id="IPR032807">
    <property type="entry name" value="GNVR"/>
</dbReference>
<evidence type="ECO:0000259" key="9">
    <source>
        <dbReference type="Pfam" id="PF13807"/>
    </source>
</evidence>
<dbReference type="InterPro" id="IPR027417">
    <property type="entry name" value="P-loop_NTPase"/>
</dbReference>
<dbReference type="SUPFAM" id="SSF52540">
    <property type="entry name" value="P-loop containing nucleoside triphosphate hydrolases"/>
    <property type="match status" value="1"/>
</dbReference>
<keyword evidence="5 7" id="KW-0472">Membrane</keyword>
<evidence type="ECO:0000256" key="5">
    <source>
        <dbReference type="ARBA" id="ARBA00023136"/>
    </source>
</evidence>
<keyword evidence="4 7" id="KW-1133">Transmembrane helix</keyword>
<feature type="domain" description="Polysaccharide chain length determinant N-terminal" evidence="8">
    <location>
        <begin position="18"/>
        <end position="109"/>
    </location>
</feature>
<feature type="coiled-coil region" evidence="6">
    <location>
        <begin position="320"/>
        <end position="369"/>
    </location>
</feature>
<organism evidence="10 11">
    <name type="scientific">Rhodopseudomonas pseudopalustris</name>
    <dbReference type="NCBI Taxonomy" id="1513892"/>
    <lineage>
        <taxon>Bacteria</taxon>
        <taxon>Pseudomonadati</taxon>
        <taxon>Pseudomonadota</taxon>
        <taxon>Alphaproteobacteria</taxon>
        <taxon>Hyphomicrobiales</taxon>
        <taxon>Nitrobacteraceae</taxon>
        <taxon>Rhodopseudomonas</taxon>
    </lineage>
</organism>
<keyword evidence="3 7" id="KW-0812">Transmembrane</keyword>
<dbReference type="InterPro" id="IPR003856">
    <property type="entry name" value="LPS_length_determ_N"/>
</dbReference>
<gene>
    <name evidence="10" type="ORF">SAMN05444123_102115</name>
</gene>
<keyword evidence="2" id="KW-1003">Cell membrane</keyword>
<evidence type="ECO:0000256" key="7">
    <source>
        <dbReference type="SAM" id="Phobius"/>
    </source>
</evidence>
<dbReference type="InterPro" id="IPR050445">
    <property type="entry name" value="Bact_polysacc_biosynth/exp"/>
</dbReference>